<dbReference type="EMBL" id="VZPB01000031">
    <property type="protein sequence ID" value="KAB0580649.1"/>
    <property type="molecule type" value="Genomic_DNA"/>
</dbReference>
<dbReference type="Proteomes" id="UP000430120">
    <property type="component" value="Unassembled WGS sequence"/>
</dbReference>
<evidence type="ECO:0000313" key="8">
    <source>
        <dbReference type="Proteomes" id="UP000430120"/>
    </source>
</evidence>
<evidence type="ECO:0000256" key="1">
    <source>
        <dbReference type="ARBA" id="ARBA00004167"/>
    </source>
</evidence>
<feature type="transmembrane region" description="Helical" evidence="6">
    <location>
        <begin position="59"/>
        <end position="80"/>
    </location>
</feature>
<dbReference type="SUPFAM" id="SSF140478">
    <property type="entry name" value="LemA-like"/>
    <property type="match status" value="1"/>
</dbReference>
<dbReference type="InterPro" id="IPR023353">
    <property type="entry name" value="LemA-like_dom_sf"/>
</dbReference>
<evidence type="ECO:0000256" key="2">
    <source>
        <dbReference type="ARBA" id="ARBA00008854"/>
    </source>
</evidence>
<accession>A0A643FBD3</accession>
<evidence type="ECO:0000256" key="6">
    <source>
        <dbReference type="SAM" id="Phobius"/>
    </source>
</evidence>
<dbReference type="PANTHER" id="PTHR34478:SF1">
    <property type="entry name" value="PROTEIN LEMA"/>
    <property type="match status" value="1"/>
</dbReference>
<dbReference type="PANTHER" id="PTHR34478">
    <property type="entry name" value="PROTEIN LEMA"/>
    <property type="match status" value="1"/>
</dbReference>
<evidence type="ECO:0000256" key="4">
    <source>
        <dbReference type="ARBA" id="ARBA00022989"/>
    </source>
</evidence>
<dbReference type="Gene3D" id="1.20.1440.20">
    <property type="entry name" value="LemA-like domain"/>
    <property type="match status" value="1"/>
</dbReference>
<dbReference type="GO" id="GO:0016020">
    <property type="term" value="C:membrane"/>
    <property type="evidence" value="ECO:0007669"/>
    <property type="project" value="UniProtKB-SubCell"/>
</dbReference>
<dbReference type="OrthoDB" id="9804152at2"/>
<protein>
    <submittedName>
        <fullName evidence="7">LemA family protein</fullName>
    </submittedName>
</protein>
<gene>
    <name evidence="7" type="ORF">F7Q92_13370</name>
</gene>
<dbReference type="Pfam" id="PF04011">
    <property type="entry name" value="LemA"/>
    <property type="match status" value="1"/>
</dbReference>
<keyword evidence="3 6" id="KW-0812">Transmembrane</keyword>
<keyword evidence="8" id="KW-1185">Reference proteome</keyword>
<keyword evidence="5 6" id="KW-0472">Membrane</keyword>
<keyword evidence="4 6" id="KW-1133">Transmembrane helix</keyword>
<comment type="similarity">
    <text evidence="2">Belongs to the LemA family.</text>
</comment>
<comment type="subcellular location">
    <subcellularLocation>
        <location evidence="1">Membrane</location>
        <topology evidence="1">Single-pass membrane protein</topology>
    </subcellularLocation>
</comment>
<evidence type="ECO:0000256" key="3">
    <source>
        <dbReference type="ARBA" id="ARBA00022692"/>
    </source>
</evidence>
<proteinExistence type="inferred from homology"/>
<sequence length="241" mass="26071">MPVLPAAGPGPRGLGGCARAGRLMNGDAASTPAQGLPPDLAASLPWPPLDEPVATEGFWFHWGSSLLELALLLMLLFWMVGAWGRLSRLRTGVAQAWGQLDDVLMRRAAALDMLIAAVRDVLLHEAGSLQALEQAQAHQREAALAVRIRPHAAEAVQAWAAAEREMASPLARLQALLEQHAEVDDREDAMRARIQLEELNGQVGFGRQTFNQAVQAYNDALTEFPTRLLVPLFRLSPGATV</sequence>
<organism evidence="7 8">
    <name type="scientific">Ideonella dechloratans</name>
    <dbReference type="NCBI Taxonomy" id="36863"/>
    <lineage>
        <taxon>Bacteria</taxon>
        <taxon>Pseudomonadati</taxon>
        <taxon>Pseudomonadota</taxon>
        <taxon>Betaproteobacteria</taxon>
        <taxon>Burkholderiales</taxon>
        <taxon>Sphaerotilaceae</taxon>
        <taxon>Ideonella</taxon>
    </lineage>
</organism>
<evidence type="ECO:0000313" key="7">
    <source>
        <dbReference type="EMBL" id="KAB0580649.1"/>
    </source>
</evidence>
<reference evidence="7 8" key="1">
    <citation type="submission" date="2019-09" db="EMBL/GenBank/DDBJ databases">
        <title>Draft genome sequences of 48 bacterial type strains from the CCUG.</title>
        <authorList>
            <person name="Tunovic T."/>
            <person name="Pineiro-Iglesias B."/>
            <person name="Unosson C."/>
            <person name="Inganas E."/>
            <person name="Ohlen M."/>
            <person name="Cardew S."/>
            <person name="Jensie-Markopoulos S."/>
            <person name="Salva-Serra F."/>
            <person name="Jaen-Luchoro D."/>
            <person name="Karlsson R."/>
            <person name="Svensson-Stadler L."/>
            <person name="Chun J."/>
            <person name="Moore E."/>
        </authorList>
    </citation>
    <scope>NUCLEOTIDE SEQUENCE [LARGE SCALE GENOMIC DNA]</scope>
    <source>
        <strain evidence="7 8">CCUG 30977</strain>
    </source>
</reference>
<dbReference type="AlphaFoldDB" id="A0A643FBD3"/>
<name>A0A643FBD3_IDEDE</name>
<evidence type="ECO:0000256" key="5">
    <source>
        <dbReference type="ARBA" id="ARBA00023136"/>
    </source>
</evidence>
<dbReference type="InterPro" id="IPR007156">
    <property type="entry name" value="MamQ_LemA"/>
</dbReference>
<comment type="caution">
    <text evidence="7">The sequence shown here is derived from an EMBL/GenBank/DDBJ whole genome shotgun (WGS) entry which is preliminary data.</text>
</comment>